<comment type="similarity">
    <text evidence="1 4">Belongs to the bacterial ribosomal protein bL19 family.</text>
</comment>
<dbReference type="InterPro" id="IPR038657">
    <property type="entry name" value="Ribosomal_bL19_sf"/>
</dbReference>
<evidence type="ECO:0000256" key="1">
    <source>
        <dbReference type="ARBA" id="ARBA00005781"/>
    </source>
</evidence>
<dbReference type="GO" id="GO:0006412">
    <property type="term" value="P:translation"/>
    <property type="evidence" value="ECO:0007669"/>
    <property type="project" value="InterPro"/>
</dbReference>
<dbReference type="Proteomes" id="UP000268469">
    <property type="component" value="Unassembled WGS sequence"/>
</dbReference>
<proteinExistence type="inferred from homology"/>
<organism evidence="5 6">
    <name type="scientific">candidate division WOR-3 bacterium</name>
    <dbReference type="NCBI Taxonomy" id="2052148"/>
    <lineage>
        <taxon>Bacteria</taxon>
        <taxon>Bacteria division WOR-3</taxon>
    </lineage>
</organism>
<keyword evidence="2 5" id="KW-0689">Ribosomal protein</keyword>
<evidence type="ECO:0000313" key="5">
    <source>
        <dbReference type="EMBL" id="RKX69609.1"/>
    </source>
</evidence>
<dbReference type="EMBL" id="QNBE01000075">
    <property type="protein sequence ID" value="RKX69609.1"/>
    <property type="molecule type" value="Genomic_DNA"/>
</dbReference>
<name>A0A660SFL6_UNCW3</name>
<evidence type="ECO:0000256" key="4">
    <source>
        <dbReference type="RuleBase" id="RU000559"/>
    </source>
</evidence>
<dbReference type="NCBIfam" id="TIGR01024">
    <property type="entry name" value="rplS_bact"/>
    <property type="match status" value="1"/>
</dbReference>
<reference evidence="5 6" key="1">
    <citation type="submission" date="2018-06" db="EMBL/GenBank/DDBJ databases">
        <title>Extensive metabolic versatility and redundancy in microbially diverse, dynamic hydrothermal sediments.</title>
        <authorList>
            <person name="Dombrowski N."/>
            <person name="Teske A."/>
            <person name="Baker B.J."/>
        </authorList>
    </citation>
    <scope>NUCLEOTIDE SEQUENCE [LARGE SCALE GENOMIC DNA]</scope>
    <source>
        <strain evidence="5">B36_G15</strain>
    </source>
</reference>
<dbReference type="InterPro" id="IPR001857">
    <property type="entry name" value="Ribosomal_bL19"/>
</dbReference>
<comment type="caution">
    <text evidence="5">The sequence shown here is derived from an EMBL/GenBank/DDBJ whole genome shotgun (WGS) entry which is preliminary data.</text>
</comment>
<dbReference type="PIRSF" id="PIRSF002191">
    <property type="entry name" value="Ribosomal_L19"/>
    <property type="match status" value="1"/>
</dbReference>
<dbReference type="SUPFAM" id="SSF50104">
    <property type="entry name" value="Translation proteins SH3-like domain"/>
    <property type="match status" value="1"/>
</dbReference>
<dbReference type="PANTHER" id="PTHR15680:SF9">
    <property type="entry name" value="LARGE RIBOSOMAL SUBUNIT PROTEIN BL19M"/>
    <property type="match status" value="1"/>
</dbReference>
<dbReference type="PRINTS" id="PR00061">
    <property type="entry name" value="RIBOSOMALL19"/>
</dbReference>
<evidence type="ECO:0000256" key="2">
    <source>
        <dbReference type="ARBA" id="ARBA00022980"/>
    </source>
</evidence>
<dbReference type="GO" id="GO:0003735">
    <property type="term" value="F:structural constituent of ribosome"/>
    <property type="evidence" value="ECO:0007669"/>
    <property type="project" value="InterPro"/>
</dbReference>
<dbReference type="Pfam" id="PF01245">
    <property type="entry name" value="Ribosomal_L19"/>
    <property type="match status" value="1"/>
</dbReference>
<accession>A0A660SFL6</accession>
<dbReference type="PANTHER" id="PTHR15680">
    <property type="entry name" value="RIBOSOMAL PROTEIN L19"/>
    <property type="match status" value="1"/>
</dbReference>
<gene>
    <name evidence="5" type="primary">rplS</name>
    <name evidence="5" type="ORF">DRP53_07670</name>
</gene>
<dbReference type="InterPro" id="IPR008991">
    <property type="entry name" value="Translation_prot_SH3-like_sf"/>
</dbReference>
<evidence type="ECO:0000313" key="6">
    <source>
        <dbReference type="Proteomes" id="UP000268469"/>
    </source>
</evidence>
<sequence length="99" mass="11425">MKLPDLKVGDLVTIYYKTVEGDKTRVHPYQGIVINRRGSGKSEMVTVRKISGGIGVERIFPLHSPLISKIVVKKRGKTRRAKLYYLRERRGKRFAVKER</sequence>
<dbReference type="PROSITE" id="PS01015">
    <property type="entry name" value="RIBOSOMAL_L19"/>
    <property type="match status" value="1"/>
</dbReference>
<comment type="function">
    <text evidence="4">This protein is located at the 30S-50S ribosomal subunit interface and may play a role in the structure and function of the aminoacyl-tRNA binding site.</text>
</comment>
<dbReference type="AlphaFoldDB" id="A0A660SFL6"/>
<keyword evidence="3 4" id="KW-0687">Ribonucleoprotein</keyword>
<dbReference type="InterPro" id="IPR018257">
    <property type="entry name" value="Ribosomal_bL19_CS"/>
</dbReference>
<dbReference type="GO" id="GO:0022625">
    <property type="term" value="C:cytosolic large ribosomal subunit"/>
    <property type="evidence" value="ECO:0007669"/>
    <property type="project" value="TreeGrafter"/>
</dbReference>
<evidence type="ECO:0000256" key="3">
    <source>
        <dbReference type="ARBA" id="ARBA00023274"/>
    </source>
</evidence>
<protein>
    <recommendedName>
        <fullName evidence="4">50S ribosomal protein L19</fullName>
    </recommendedName>
</protein>
<dbReference type="Gene3D" id="2.30.30.790">
    <property type="match status" value="1"/>
</dbReference>